<evidence type="ECO:0000259" key="2">
    <source>
        <dbReference type="PROSITE" id="PS51293"/>
    </source>
</evidence>
<feature type="compositionally biased region" description="Low complexity" evidence="1">
    <location>
        <begin position="1675"/>
        <end position="1688"/>
    </location>
</feature>
<feature type="compositionally biased region" description="Gly residues" evidence="1">
    <location>
        <begin position="229"/>
        <end position="239"/>
    </location>
</feature>
<protein>
    <recommendedName>
        <fullName evidence="2">SANT domain-containing protein</fullName>
    </recommendedName>
</protein>
<feature type="compositionally biased region" description="Basic and acidic residues" evidence="1">
    <location>
        <begin position="491"/>
        <end position="511"/>
    </location>
</feature>
<dbReference type="SMART" id="SM00717">
    <property type="entry name" value="SANT"/>
    <property type="match status" value="2"/>
</dbReference>
<feature type="compositionally biased region" description="Polar residues" evidence="1">
    <location>
        <begin position="1696"/>
        <end position="1716"/>
    </location>
</feature>
<feature type="compositionally biased region" description="Basic and acidic residues" evidence="1">
    <location>
        <begin position="172"/>
        <end position="193"/>
    </location>
</feature>
<feature type="compositionally biased region" description="Basic and acidic residues" evidence="1">
    <location>
        <begin position="1561"/>
        <end position="1587"/>
    </location>
</feature>
<organism evidence="3 4">
    <name type="scientific">Plectosphaerella plurivora</name>
    <dbReference type="NCBI Taxonomy" id="936078"/>
    <lineage>
        <taxon>Eukaryota</taxon>
        <taxon>Fungi</taxon>
        <taxon>Dikarya</taxon>
        <taxon>Ascomycota</taxon>
        <taxon>Pezizomycotina</taxon>
        <taxon>Sordariomycetes</taxon>
        <taxon>Hypocreomycetidae</taxon>
        <taxon>Glomerellales</taxon>
        <taxon>Plectosphaerellaceae</taxon>
        <taxon>Plectosphaerella</taxon>
    </lineage>
</organism>
<feature type="region of interest" description="Disordered" evidence="1">
    <location>
        <begin position="652"/>
        <end position="823"/>
    </location>
</feature>
<dbReference type="OrthoDB" id="10258692at2759"/>
<feature type="compositionally biased region" description="Polar residues" evidence="1">
    <location>
        <begin position="304"/>
        <end position="316"/>
    </location>
</feature>
<feature type="compositionally biased region" description="Basic residues" evidence="1">
    <location>
        <begin position="2038"/>
        <end position="2050"/>
    </location>
</feature>
<evidence type="ECO:0000313" key="3">
    <source>
        <dbReference type="EMBL" id="KAH6661503.1"/>
    </source>
</evidence>
<accession>A0A9P8UY10</accession>
<dbReference type="Gene3D" id="1.20.58.1880">
    <property type="match status" value="1"/>
</dbReference>
<feature type="compositionally biased region" description="Basic and acidic residues" evidence="1">
    <location>
        <begin position="58"/>
        <end position="70"/>
    </location>
</feature>
<gene>
    <name evidence="3" type="ORF">F5X68DRAFT_218906</name>
</gene>
<feature type="compositionally biased region" description="Basic and acidic residues" evidence="1">
    <location>
        <begin position="102"/>
        <end position="156"/>
    </location>
</feature>
<feature type="compositionally biased region" description="Pro residues" evidence="1">
    <location>
        <begin position="735"/>
        <end position="744"/>
    </location>
</feature>
<feature type="compositionally biased region" description="Basic and acidic residues" evidence="1">
    <location>
        <begin position="1628"/>
        <end position="1667"/>
    </location>
</feature>
<feature type="compositionally biased region" description="Low complexity" evidence="1">
    <location>
        <begin position="1548"/>
        <end position="1560"/>
    </location>
</feature>
<dbReference type="CDD" id="cd00167">
    <property type="entry name" value="SANT"/>
    <property type="match status" value="1"/>
</dbReference>
<feature type="compositionally biased region" description="Pro residues" evidence="1">
    <location>
        <begin position="1774"/>
        <end position="1797"/>
    </location>
</feature>
<feature type="domain" description="SANT" evidence="2">
    <location>
        <begin position="1023"/>
        <end position="1074"/>
    </location>
</feature>
<feature type="compositionally biased region" description="Low complexity" evidence="1">
    <location>
        <begin position="1986"/>
        <end position="2005"/>
    </location>
</feature>
<feature type="compositionally biased region" description="Pro residues" evidence="1">
    <location>
        <begin position="1723"/>
        <end position="1736"/>
    </location>
</feature>
<feature type="compositionally biased region" description="Pro residues" evidence="1">
    <location>
        <begin position="544"/>
        <end position="558"/>
    </location>
</feature>
<feature type="compositionally biased region" description="Basic and acidic residues" evidence="1">
    <location>
        <begin position="937"/>
        <end position="985"/>
    </location>
</feature>
<dbReference type="InterPro" id="IPR009057">
    <property type="entry name" value="Homeodomain-like_sf"/>
</dbReference>
<feature type="region of interest" description="Disordered" evidence="1">
    <location>
        <begin position="912"/>
        <end position="985"/>
    </location>
</feature>
<feature type="region of interest" description="Disordered" evidence="1">
    <location>
        <begin position="1078"/>
        <end position="1319"/>
    </location>
</feature>
<evidence type="ECO:0000256" key="1">
    <source>
        <dbReference type="SAM" id="MobiDB-lite"/>
    </source>
</evidence>
<feature type="compositionally biased region" description="Basic residues" evidence="1">
    <location>
        <begin position="1078"/>
        <end position="1094"/>
    </location>
</feature>
<feature type="compositionally biased region" description="Polar residues" evidence="1">
    <location>
        <begin position="45"/>
        <end position="57"/>
    </location>
</feature>
<dbReference type="SUPFAM" id="SSF46689">
    <property type="entry name" value="Homeodomain-like"/>
    <property type="match status" value="2"/>
</dbReference>
<feature type="compositionally biased region" description="Polar residues" evidence="1">
    <location>
        <begin position="361"/>
        <end position="378"/>
    </location>
</feature>
<feature type="compositionally biased region" description="Polar residues" evidence="1">
    <location>
        <begin position="1829"/>
        <end position="1848"/>
    </location>
</feature>
<name>A0A9P8UY10_9PEZI</name>
<dbReference type="PROSITE" id="PS51293">
    <property type="entry name" value="SANT"/>
    <property type="match status" value="1"/>
</dbReference>
<dbReference type="InterPro" id="IPR017884">
    <property type="entry name" value="SANT_dom"/>
</dbReference>
<feature type="compositionally biased region" description="Low complexity" evidence="1">
    <location>
        <begin position="1297"/>
        <end position="1306"/>
    </location>
</feature>
<feature type="compositionally biased region" description="Pro residues" evidence="1">
    <location>
        <begin position="921"/>
        <end position="936"/>
    </location>
</feature>
<feature type="compositionally biased region" description="Basic and acidic residues" evidence="1">
    <location>
        <begin position="10"/>
        <end position="29"/>
    </location>
</feature>
<dbReference type="InterPro" id="IPR001005">
    <property type="entry name" value="SANT/Myb"/>
</dbReference>
<dbReference type="Pfam" id="PF00249">
    <property type="entry name" value="Myb_DNA-binding"/>
    <property type="match status" value="1"/>
</dbReference>
<feature type="compositionally biased region" description="Acidic residues" evidence="1">
    <location>
        <begin position="809"/>
        <end position="823"/>
    </location>
</feature>
<feature type="compositionally biased region" description="Pro residues" evidence="1">
    <location>
        <begin position="1457"/>
        <end position="1469"/>
    </location>
</feature>
<feature type="compositionally biased region" description="Low complexity" evidence="1">
    <location>
        <begin position="337"/>
        <end position="348"/>
    </location>
</feature>
<feature type="compositionally biased region" description="Low complexity" evidence="1">
    <location>
        <begin position="1942"/>
        <end position="1962"/>
    </location>
</feature>
<feature type="compositionally biased region" description="Low complexity" evidence="1">
    <location>
        <begin position="2137"/>
        <end position="2154"/>
    </location>
</feature>
<feature type="compositionally biased region" description="Low complexity" evidence="1">
    <location>
        <begin position="392"/>
        <end position="407"/>
    </location>
</feature>
<feature type="region of interest" description="Disordered" evidence="1">
    <location>
        <begin position="1361"/>
        <end position="2177"/>
    </location>
</feature>
<sequence>MTSRYSSSRYDGDRRSRSPRDRSPDRYDRNSQYGGDNDRRRSSVEARSNVSAYQNNRDAFRNDLTREPPRGPKALIDPPSGPRGGGHSGDYRGRGRGRGRGWQRDTSRDRTRDRDIDFRDRGWEREDFRDRRDNIYRDDRSREREREWRDSRDGFRGRRPSPGRGRSPPPMRDFRDRDPPLAVDPDRSRRGSRDGGPPSAGSSNSDAPFGFRGGFRGRGGRGWERGRGRGGGGPGGGGYYDDRDRDRFPPRTRSQEGRWGRDDRDRGGDRPDRGERWPERDTRPDPHDREPPRELFRAKMERAASSQAPSPINTKDVSPPPIAPSAPAFGSVPTRNTGASDAAAGSTTKPPPTGPRAFNSDRPTSSGHPGQGESQGSKAPSVDGNPPIPLGPRSQQQQKPQRPSSKQWINPALAGKRGSESPKVMRSQSFAQQPRPFDFQGESSRTDFSDYDRRPRSSGARSDSRMASPDSQMRGFNAPEPGEIAEDEDDQPSRDTFERDHSYRNNRRDFFRPSASDHQPYRDNARRPSFGSSTVDIDRAAKPTPAPAAEPPAVAPPAPVVVAAPRKSKLKVPIIHFSLPPRDLQATSSDEPSESDDDEDYGEYIATEIAKKEAALQQLEVAADDAPDRILAQYARVSHEAMVQLVSEPEGLVEMLGPTPKEPPAPEEPKDVPVETAPHSPKVSPPAVAEETDKAAAVEAPPTENDKELPQAPEVPEPQPKTEDLDMDDAQPILPELPAPPPAEPSEKTDIPMQDAEGTRKVDTEVVPQPEPVKQPSEKSDQPQLLYPPGEPIETIEHDKGLPTTPSQVDDEEDATTITESDDLDPMILDLVRDVATPLPQNMPSFELVSWNDDKDFLQTLDSDPMIDDFISKELDRVHLIKAGEQGIVRQEYADNYSKYLQFTLSSDPAAARSREKFVSNPPPPDTTVVVPPPPEPKPEGRGTGRRYASERDLERILQESKREEEERKERELRAQQDRFRSEKEAVPPDMYWNKTDRDNEAFVDSSGLVSVEQIASTWHLLPPINNFTEQEAERFEKGYLESIKQWGVIAEGIENRDFKTCIQYYYLMKKELNLKEKLKKQPKRRKKGGRAKTRSSALVSELGNAENENEENPETGENGERRRPRRAAAPTWGYEQPPTDSDNATPAGTPGRRSAKGGEAGPEKPKATRTRRVKDKEPKAPKGQTLVPGAATGSGKGRSRSNSRVPIPDPLQALPPTIGENRLAAQPEGQSAIQPPFPSLQPQQLPVVPERPMGLQGSTINEVMAPPSLRPEPPPPPQPTMTTFDLGQPQPPPTSTPALPQSQPQAERRSHVQPSSYWSVSETDVFPGLLRAFGSDWQAMAAHMGSKTAVMVKNYYVRQRDSHKPEWESLLAEADAKKSRGEKRPDPPAPPTQTGRKKYDATTTTQNRPLASASRELAGDVTPGKMETTPVPTPNQPYGRFPAVPIAQAPPTQQQPQPPQQPQQPQPHQPLAQVPQQPQPLPISQHAMAQPMVTQAMSPNARPLRAPLQQGFGYLDQREREPLPPSQQAVRISQKPAAPEHAPPRTLAAAQPLQAGPPGHQEHMERQKMEMQQPKDMHNPMERTRLPQEAPGQPPQHHPYEPFSLHQRPIHRGDPLAPPARQPQESLRQESLRQDSLRQDSLRQDSLRQESLRHESLRQDSLRQESIRGPLSAPQPFSQQPMQQQPPRGLLGDPSQPQTGTPPAQRPMSTAQRQMVGQHPGDPYPPQQQSPPVPSPVSQLSRPPAQERKTSNLMSLLNDDPPAQPKRAMEPVKAPPPTSTPTPVPMSRPPPGPKPPVGLELRPEGSRAYMPYGESGPPPASGMPSLKPSYTASPQAQHINPPRSNMASPHETGAMERDYYRFAHHQTPQPAPPSSGSPPAHHYPAPSHVSRDSYSGPPQGGYPPYGGPTSHAGSPPPAYAVHQQGSRAREAPPPNRETAWPQGPQGHVHGQPQQQPGWPKQNQPPPQQQSWNSPHGQPGKPQTPAPMNQQPAWAAPPQQQQQPPQQQPPPQSHHLSLREERGPTSMYGQPAPQQHQLQHHQHSHQHAHQHSISGRYPPQSSRQPEPLPPQAQQAFPPRYASTPGPRDPREQIQPPRSYTPGAHFDNRGPPPGPYPPDPREMQLRDMQHRDHREMLQKQQQEQEQQQRQQQQQQHAMMNRQLRPGDAYDRPPDRFSR</sequence>
<feature type="compositionally biased region" description="Acidic residues" evidence="1">
    <location>
        <begin position="591"/>
        <end position="601"/>
    </location>
</feature>
<feature type="compositionally biased region" description="Basic and acidic residues" evidence="1">
    <location>
        <begin position="2118"/>
        <end position="2136"/>
    </location>
</feature>
<feature type="compositionally biased region" description="Basic and acidic residues" evidence="1">
    <location>
        <begin position="444"/>
        <end position="455"/>
    </location>
</feature>
<dbReference type="EMBL" id="JAGSXJ010000052">
    <property type="protein sequence ID" value="KAH6661503.1"/>
    <property type="molecule type" value="Genomic_DNA"/>
</dbReference>
<dbReference type="Proteomes" id="UP000770015">
    <property type="component" value="Unassembled WGS sequence"/>
</dbReference>
<proteinExistence type="predicted"/>
<comment type="caution">
    <text evidence="3">The sequence shown here is derived from an EMBL/GenBank/DDBJ whole genome shotgun (WGS) entry which is preliminary data.</text>
</comment>
<feature type="compositionally biased region" description="Basic and acidic residues" evidence="1">
    <location>
        <begin position="240"/>
        <end position="302"/>
    </location>
</feature>
<feature type="region of interest" description="Disordered" evidence="1">
    <location>
        <begin position="578"/>
        <end position="601"/>
    </location>
</feature>
<keyword evidence="4" id="KW-1185">Reference proteome</keyword>
<reference evidence="3" key="1">
    <citation type="journal article" date="2021" name="Nat. Commun.">
        <title>Genetic determinants of endophytism in the Arabidopsis root mycobiome.</title>
        <authorList>
            <person name="Mesny F."/>
            <person name="Miyauchi S."/>
            <person name="Thiergart T."/>
            <person name="Pickel B."/>
            <person name="Atanasova L."/>
            <person name="Karlsson M."/>
            <person name="Huettel B."/>
            <person name="Barry K.W."/>
            <person name="Haridas S."/>
            <person name="Chen C."/>
            <person name="Bauer D."/>
            <person name="Andreopoulos W."/>
            <person name="Pangilinan J."/>
            <person name="LaButti K."/>
            <person name="Riley R."/>
            <person name="Lipzen A."/>
            <person name="Clum A."/>
            <person name="Drula E."/>
            <person name="Henrissat B."/>
            <person name="Kohler A."/>
            <person name="Grigoriev I.V."/>
            <person name="Martin F.M."/>
            <person name="Hacquard S."/>
        </authorList>
    </citation>
    <scope>NUCLEOTIDE SEQUENCE</scope>
    <source>
        <strain evidence="3">MPI-SDFR-AT-0117</strain>
    </source>
</reference>
<feature type="compositionally biased region" description="Low complexity" evidence="1">
    <location>
        <begin position="765"/>
        <end position="775"/>
    </location>
</feature>
<feature type="compositionally biased region" description="Basic and acidic residues" evidence="1">
    <location>
        <begin position="2166"/>
        <end position="2177"/>
    </location>
</feature>
<feature type="compositionally biased region" description="Basic and acidic residues" evidence="1">
    <location>
        <begin position="1375"/>
        <end position="1387"/>
    </location>
</feature>
<feature type="region of interest" description="Disordered" evidence="1">
    <location>
        <begin position="1"/>
        <end position="558"/>
    </location>
</feature>
<feature type="compositionally biased region" description="Pro residues" evidence="1">
    <location>
        <begin position="1269"/>
        <end position="1280"/>
    </location>
</feature>
<evidence type="ECO:0000313" key="4">
    <source>
        <dbReference type="Proteomes" id="UP000770015"/>
    </source>
</evidence>
<dbReference type="Gene3D" id="1.10.10.60">
    <property type="entry name" value="Homeodomain-like"/>
    <property type="match status" value="1"/>
</dbReference>
<feature type="compositionally biased region" description="Low complexity" evidence="1">
    <location>
        <begin position="1878"/>
        <end position="1889"/>
    </location>
</feature>
<feature type="compositionally biased region" description="Low complexity" evidence="1">
    <location>
        <begin position="1443"/>
        <end position="1456"/>
    </location>
</feature>